<evidence type="ECO:0000313" key="2">
    <source>
        <dbReference type="Proteomes" id="UP000092839"/>
    </source>
</evidence>
<protein>
    <submittedName>
        <fullName evidence="1">Uncharacterized protein</fullName>
    </submittedName>
</protein>
<gene>
    <name evidence="1" type="ORF">LMTR13_07725</name>
</gene>
<dbReference type="EMBL" id="CP016428">
    <property type="protein sequence ID" value="ANW00089.1"/>
    <property type="molecule type" value="Genomic_DNA"/>
</dbReference>
<sequence>MRDGEIVPAERRRMKRQLNRIVELSEANKASAAIDLARLERLLMLLETECAAVAPSFRIVRSINQYPGFSAEAK</sequence>
<name>A0A1B1UBF7_9BRAD</name>
<dbReference type="Proteomes" id="UP000092839">
    <property type="component" value="Chromosome"/>
</dbReference>
<dbReference type="STRING" id="1274631.LMTR13_07725"/>
<reference evidence="1 2" key="1">
    <citation type="submission" date="2016-07" db="EMBL/GenBank/DDBJ databases">
        <title>Complete genome sequence of Bradyrhizobium icense LMTR 13T, a potential inoculant strain isolated from lima bean (Phaseolus lunatus) in Peru.</title>
        <authorList>
            <person name="Ormeno-Orrillo E."/>
            <person name="Duran D."/>
            <person name="Rogel M.A."/>
            <person name="Rey L."/>
            <person name="Imperial J."/>
            <person name="Ruiz-Argueso T."/>
            <person name="Martinez-Romero E."/>
        </authorList>
    </citation>
    <scope>NUCLEOTIDE SEQUENCE [LARGE SCALE GENOMIC DNA]</scope>
    <source>
        <strain evidence="1 2">LMTR 13</strain>
    </source>
</reference>
<proteinExistence type="predicted"/>
<accession>A0A1B1UBF7</accession>
<evidence type="ECO:0000313" key="1">
    <source>
        <dbReference type="EMBL" id="ANW00089.1"/>
    </source>
</evidence>
<dbReference type="AlphaFoldDB" id="A0A1B1UBF7"/>
<keyword evidence="2" id="KW-1185">Reference proteome</keyword>
<organism evidence="1 2">
    <name type="scientific">Bradyrhizobium icense</name>
    <dbReference type="NCBI Taxonomy" id="1274631"/>
    <lineage>
        <taxon>Bacteria</taxon>
        <taxon>Pseudomonadati</taxon>
        <taxon>Pseudomonadota</taxon>
        <taxon>Alphaproteobacteria</taxon>
        <taxon>Hyphomicrobiales</taxon>
        <taxon>Nitrobacteraceae</taxon>
        <taxon>Bradyrhizobium</taxon>
    </lineage>
</organism>
<dbReference type="KEGG" id="bic:LMTR13_07725"/>